<dbReference type="Proteomes" id="UP001300692">
    <property type="component" value="Unassembled WGS sequence"/>
</dbReference>
<name>A0ABT3D0M5_9BACT</name>
<dbReference type="EMBL" id="JAOYOD010000001">
    <property type="protein sequence ID" value="MCV9389369.1"/>
    <property type="molecule type" value="Genomic_DNA"/>
</dbReference>
<accession>A0ABT3D0M5</accession>
<dbReference type="Gene3D" id="3.10.450.50">
    <property type="match status" value="1"/>
</dbReference>
<comment type="caution">
    <text evidence="1">The sequence shown here is derived from an EMBL/GenBank/DDBJ whole genome shotgun (WGS) entry which is preliminary data.</text>
</comment>
<dbReference type="PROSITE" id="PS51257">
    <property type="entry name" value="PROKAR_LIPOPROTEIN"/>
    <property type="match status" value="1"/>
</dbReference>
<proteinExistence type="predicted"/>
<organism evidence="1 2">
    <name type="scientific">Reichenbachiella ulvae</name>
    <dbReference type="NCBI Taxonomy" id="2980104"/>
    <lineage>
        <taxon>Bacteria</taxon>
        <taxon>Pseudomonadati</taxon>
        <taxon>Bacteroidota</taxon>
        <taxon>Cytophagia</taxon>
        <taxon>Cytophagales</taxon>
        <taxon>Reichenbachiellaceae</taxon>
        <taxon>Reichenbachiella</taxon>
    </lineage>
</organism>
<protein>
    <recommendedName>
        <fullName evidence="3">DUF3887 domain-containing protein</fullName>
    </recommendedName>
</protein>
<evidence type="ECO:0000313" key="1">
    <source>
        <dbReference type="EMBL" id="MCV9389369.1"/>
    </source>
</evidence>
<evidence type="ECO:0000313" key="2">
    <source>
        <dbReference type="Proteomes" id="UP001300692"/>
    </source>
</evidence>
<keyword evidence="2" id="KW-1185">Reference proteome</keyword>
<evidence type="ECO:0008006" key="3">
    <source>
        <dbReference type="Google" id="ProtNLM"/>
    </source>
</evidence>
<sequence>MRQIILIFAVATFYSCTTSSSTNSDKVEATDIKNTASELKAPISLSYSTIALKFINAYVDNANKMSQSVEMQDWVNSSDLVSNDFRAELDKIIKEAFEEDPEYGLGFDPIFDAQDYPEEGLVLLNYDSTSNIATVRGKQWEAFLLNIRMTNQNGQVLVDGCGVVNIPLELRAKR</sequence>
<gene>
    <name evidence="1" type="ORF">N7U62_22070</name>
</gene>
<reference evidence="1 2" key="1">
    <citation type="submission" date="2022-10" db="EMBL/GenBank/DDBJ databases">
        <title>Comparative genomics and taxonomic characterization of three novel marine species of genus Reichenbachiella exhibiting antioxidant and polysaccharide degradation activities.</title>
        <authorList>
            <person name="Muhammad N."/>
            <person name="Lee Y.-J."/>
            <person name="Ko J."/>
            <person name="Kim S.-G."/>
        </authorList>
    </citation>
    <scope>NUCLEOTIDE SEQUENCE [LARGE SCALE GENOMIC DNA]</scope>
    <source>
        <strain evidence="1 2">ABR2-5</strain>
    </source>
</reference>
<dbReference type="RefSeq" id="WP_264140290.1">
    <property type="nucleotide sequence ID" value="NZ_JAOYOD010000001.1"/>
</dbReference>